<dbReference type="OrthoDB" id="6359816at2759"/>
<feature type="region of interest" description="Disordered" evidence="1">
    <location>
        <begin position="1"/>
        <end position="46"/>
    </location>
</feature>
<evidence type="ECO:0000313" key="4">
    <source>
        <dbReference type="Proteomes" id="UP001056012"/>
    </source>
</evidence>
<gene>
    <name evidence="3" type="ORF">yc1106_02236</name>
</gene>
<dbReference type="InterPro" id="IPR011333">
    <property type="entry name" value="SKP1/BTB/POZ_sf"/>
</dbReference>
<dbReference type="Gene3D" id="3.30.710.10">
    <property type="entry name" value="Potassium Channel Kv1.1, Chain A"/>
    <property type="match status" value="1"/>
</dbReference>
<dbReference type="Proteomes" id="UP001056012">
    <property type="component" value="Chromosome 2"/>
</dbReference>
<accession>A0A9Q9DPV7</accession>
<feature type="compositionally biased region" description="Basic and acidic residues" evidence="1">
    <location>
        <begin position="8"/>
        <end position="17"/>
    </location>
</feature>
<dbReference type="PROSITE" id="PS50097">
    <property type="entry name" value="BTB"/>
    <property type="match status" value="1"/>
</dbReference>
<dbReference type="SMART" id="SM00225">
    <property type="entry name" value="BTB"/>
    <property type="match status" value="1"/>
</dbReference>
<dbReference type="InterPro" id="IPR000210">
    <property type="entry name" value="BTB/POZ_dom"/>
</dbReference>
<sequence>MNPFFEISPDRKAEPKTPHGRASPVSSAEAIPPTPSKPKSKQSKLTLGDETADFTIICEDTRYMAHKELLSTSSPYFARMFRFSGSETSEREVEVPGVDALSMKHILDYMYKGEYALPDGIQIPKADYCSHSRFALLEGPASSPKIFRRKCPCASKSLAPAHLLMHVRIYTIADYLGMSDLKFYAQQGVVDVLHVYWQSRDLELMDALEEAFTATPDDDRGMRDVLVNALKEHPGLVVDRGNVREWLDENPDVNESVNWD</sequence>
<evidence type="ECO:0000313" key="3">
    <source>
        <dbReference type="EMBL" id="USP74962.1"/>
    </source>
</evidence>
<organism evidence="3 4">
    <name type="scientific">Curvularia clavata</name>
    <dbReference type="NCBI Taxonomy" id="95742"/>
    <lineage>
        <taxon>Eukaryota</taxon>
        <taxon>Fungi</taxon>
        <taxon>Dikarya</taxon>
        <taxon>Ascomycota</taxon>
        <taxon>Pezizomycotina</taxon>
        <taxon>Dothideomycetes</taxon>
        <taxon>Pleosporomycetidae</taxon>
        <taxon>Pleosporales</taxon>
        <taxon>Pleosporineae</taxon>
        <taxon>Pleosporaceae</taxon>
        <taxon>Curvularia</taxon>
    </lineage>
</organism>
<dbReference type="SUPFAM" id="SSF54695">
    <property type="entry name" value="POZ domain"/>
    <property type="match status" value="1"/>
</dbReference>
<dbReference type="AlphaFoldDB" id="A0A9Q9DPV7"/>
<dbReference type="CDD" id="cd18186">
    <property type="entry name" value="BTB_POZ_ZBTB_KLHL-like"/>
    <property type="match status" value="1"/>
</dbReference>
<name>A0A9Q9DPV7_CURCL</name>
<evidence type="ECO:0000259" key="2">
    <source>
        <dbReference type="PROSITE" id="PS50097"/>
    </source>
</evidence>
<dbReference type="EMBL" id="CP089275">
    <property type="protein sequence ID" value="USP74962.1"/>
    <property type="molecule type" value="Genomic_DNA"/>
</dbReference>
<feature type="domain" description="BTB" evidence="2">
    <location>
        <begin position="52"/>
        <end position="119"/>
    </location>
</feature>
<evidence type="ECO:0000256" key="1">
    <source>
        <dbReference type="SAM" id="MobiDB-lite"/>
    </source>
</evidence>
<proteinExistence type="predicted"/>
<reference evidence="3" key="1">
    <citation type="submission" date="2021-12" db="EMBL/GenBank/DDBJ databases">
        <title>Curvularia clavata genome.</title>
        <authorList>
            <person name="Cao Y."/>
        </authorList>
    </citation>
    <scope>NUCLEOTIDE SEQUENCE</scope>
    <source>
        <strain evidence="3">Yc1106</strain>
    </source>
</reference>
<keyword evidence="4" id="KW-1185">Reference proteome</keyword>
<dbReference type="PANTHER" id="PTHR47843:SF5">
    <property type="entry name" value="BTB_POZ DOMAIN PROTEIN"/>
    <property type="match status" value="1"/>
</dbReference>
<dbReference type="PANTHER" id="PTHR47843">
    <property type="entry name" value="BTB DOMAIN-CONTAINING PROTEIN-RELATED"/>
    <property type="match status" value="1"/>
</dbReference>
<dbReference type="VEuPathDB" id="FungiDB:yc1106_02236"/>
<protein>
    <recommendedName>
        <fullName evidence="2">BTB domain-containing protein</fullName>
    </recommendedName>
</protein>
<dbReference type="Pfam" id="PF00651">
    <property type="entry name" value="BTB"/>
    <property type="match status" value="1"/>
</dbReference>